<evidence type="ECO:0000259" key="6">
    <source>
        <dbReference type="Pfam" id="PF04577"/>
    </source>
</evidence>
<name>A0A7S1LQM4_NEODS</name>
<dbReference type="InterPro" id="IPR049625">
    <property type="entry name" value="Glyco_transf_61_cat"/>
</dbReference>
<dbReference type="Pfam" id="PF04577">
    <property type="entry name" value="Glyco_transf_61"/>
    <property type="match status" value="1"/>
</dbReference>
<dbReference type="AlphaFoldDB" id="A0A7S1LQM4"/>
<keyword evidence="3" id="KW-0325">Glycoprotein</keyword>
<keyword evidence="2" id="KW-0808">Transferase</keyword>
<evidence type="ECO:0000256" key="5">
    <source>
        <dbReference type="SAM" id="SignalP"/>
    </source>
</evidence>
<keyword evidence="1" id="KW-0328">Glycosyltransferase</keyword>
<organism evidence="7">
    <name type="scientific">Neobodo designis</name>
    <name type="common">Flagellated protozoan</name>
    <name type="synonym">Bodo designis</name>
    <dbReference type="NCBI Taxonomy" id="312471"/>
    <lineage>
        <taxon>Eukaryota</taxon>
        <taxon>Discoba</taxon>
        <taxon>Euglenozoa</taxon>
        <taxon>Kinetoplastea</taxon>
        <taxon>Metakinetoplastina</taxon>
        <taxon>Neobodonida</taxon>
        <taxon>Neobodo</taxon>
    </lineage>
</organism>
<feature type="signal peptide" evidence="5">
    <location>
        <begin position="1"/>
        <end position="24"/>
    </location>
</feature>
<proteinExistence type="predicted"/>
<feature type="domain" description="Glycosyltransferase 61 catalytic" evidence="6">
    <location>
        <begin position="309"/>
        <end position="423"/>
    </location>
</feature>
<dbReference type="GO" id="GO:0016757">
    <property type="term" value="F:glycosyltransferase activity"/>
    <property type="evidence" value="ECO:0007669"/>
    <property type="project" value="UniProtKB-KW"/>
</dbReference>
<sequence>MALSGKRLLLAAPALVCLLWLASTLFAGGGHDSVGDGGHHDPFATPSPIAADPPDVNPNMTVVVRGASVNPNTPESPDDSDGGAEGAASPSRALVSVDPAIEEWPKESPDADGAVYNASGHGFVSSIKWQGKCWYRVTNFCVINGELTMFHPPEQSTAVQGGSLRMCNEFSQHSALIRLKYKSVPTPAVLPAPLLTKTQGWVLQFWCQDLFHMTLSLLPAFNTKQFLGDHPDIYVRIAKGKRKKSAYCRIKFGHPLSYDHVRNPRWGDHQFPFPGNPYWPFYESISPDPWRLHPMYKGATAKSACYTKGVIDKLYVKDMTGYHATNYTKALREIMRVPPHEPRTCGKYRVTFIDRRGKTRRLSNVPEIIAMINRDPAFNATAVALETIPIREQLRLMTNTDLLMGMHGNGITWLQFLAPGSVVAELIGVWYQPYAKLWGLKHLHSSMGNNMDFKRQGEYVPFAHNMTEIRGILAAAKAHLDATSCPGPDGAVKTIGPSKVSLDHLYSECAPHC</sequence>
<dbReference type="InterPro" id="IPR007657">
    <property type="entry name" value="Glycosyltransferase_61"/>
</dbReference>
<accession>A0A7S1LQM4</accession>
<dbReference type="EMBL" id="HBGF01018462">
    <property type="protein sequence ID" value="CAD9110988.1"/>
    <property type="molecule type" value="Transcribed_RNA"/>
</dbReference>
<dbReference type="PANTHER" id="PTHR20961">
    <property type="entry name" value="GLYCOSYLTRANSFERASE"/>
    <property type="match status" value="1"/>
</dbReference>
<reference evidence="7" key="1">
    <citation type="submission" date="2021-01" db="EMBL/GenBank/DDBJ databases">
        <authorList>
            <person name="Corre E."/>
            <person name="Pelletier E."/>
            <person name="Niang G."/>
            <person name="Scheremetjew M."/>
            <person name="Finn R."/>
            <person name="Kale V."/>
            <person name="Holt S."/>
            <person name="Cochrane G."/>
            <person name="Meng A."/>
            <person name="Brown T."/>
            <person name="Cohen L."/>
        </authorList>
    </citation>
    <scope>NUCLEOTIDE SEQUENCE</scope>
    <source>
        <strain evidence="7">CCAP 1951/1</strain>
    </source>
</reference>
<evidence type="ECO:0000256" key="2">
    <source>
        <dbReference type="ARBA" id="ARBA00022679"/>
    </source>
</evidence>
<evidence type="ECO:0000256" key="4">
    <source>
        <dbReference type="SAM" id="MobiDB-lite"/>
    </source>
</evidence>
<gene>
    <name evidence="7" type="ORF">NDES1114_LOCUS12180</name>
</gene>
<evidence type="ECO:0000256" key="1">
    <source>
        <dbReference type="ARBA" id="ARBA00022676"/>
    </source>
</evidence>
<evidence type="ECO:0000313" key="7">
    <source>
        <dbReference type="EMBL" id="CAD9110988.1"/>
    </source>
</evidence>
<evidence type="ECO:0000256" key="3">
    <source>
        <dbReference type="ARBA" id="ARBA00023180"/>
    </source>
</evidence>
<feature type="region of interest" description="Disordered" evidence="4">
    <location>
        <begin position="37"/>
        <end position="91"/>
    </location>
</feature>
<protein>
    <recommendedName>
        <fullName evidence="6">Glycosyltransferase 61 catalytic domain-containing protein</fullName>
    </recommendedName>
</protein>
<keyword evidence="5" id="KW-0732">Signal</keyword>
<feature type="chain" id="PRO_5031254682" description="Glycosyltransferase 61 catalytic domain-containing protein" evidence="5">
    <location>
        <begin position="25"/>
        <end position="513"/>
    </location>
</feature>